<organism evidence="1 2">
    <name type="scientific">Legionella cherrii</name>
    <dbReference type="NCBI Taxonomy" id="28084"/>
    <lineage>
        <taxon>Bacteria</taxon>
        <taxon>Pseudomonadati</taxon>
        <taxon>Pseudomonadota</taxon>
        <taxon>Gammaproteobacteria</taxon>
        <taxon>Legionellales</taxon>
        <taxon>Legionellaceae</taxon>
        <taxon>Legionella</taxon>
    </lineage>
</organism>
<accession>A0ABY6T6D7</accession>
<protein>
    <submittedName>
        <fullName evidence="1">Legionella vir region protein</fullName>
    </submittedName>
</protein>
<name>A0ABY6T6D7_9GAMM</name>
<sequence length="142" mass="16281">MSKWILILIINYTISSSKDIKSQNFSRDQVRRAVYGLVRVGVITVQSEGMYLILKCQLATRHYSVQNKAAINPPQKATINPREEFLVNTGLSEFEPLKADIGESQKAAIPHKDNIYICLLLQFEKFLLLYPEKNSYLAWNAF</sequence>
<dbReference type="EMBL" id="LR134173">
    <property type="protein sequence ID" value="VEB36511.1"/>
    <property type="molecule type" value="Genomic_DNA"/>
</dbReference>
<dbReference type="Proteomes" id="UP000277577">
    <property type="component" value="Chromosome"/>
</dbReference>
<evidence type="ECO:0000313" key="1">
    <source>
        <dbReference type="EMBL" id="VEB36511.1"/>
    </source>
</evidence>
<gene>
    <name evidence="1" type="primary">lvrA</name>
    <name evidence="1" type="ORF">NCTC11976_01747</name>
</gene>
<dbReference type="RefSeq" id="WP_051544503.1">
    <property type="nucleotide sequence ID" value="NZ_CAAAIT010000002.1"/>
</dbReference>
<proteinExistence type="predicted"/>
<keyword evidence="2" id="KW-1185">Reference proteome</keyword>
<reference evidence="1 2" key="1">
    <citation type="submission" date="2018-12" db="EMBL/GenBank/DDBJ databases">
        <authorList>
            <consortium name="Pathogen Informatics"/>
        </authorList>
    </citation>
    <scope>NUCLEOTIDE SEQUENCE [LARGE SCALE GENOMIC DNA]</scope>
    <source>
        <strain evidence="1 2">NCTC11976</strain>
    </source>
</reference>
<evidence type="ECO:0000313" key="2">
    <source>
        <dbReference type="Proteomes" id="UP000277577"/>
    </source>
</evidence>